<name>A0ABQ4Y4M7_9ASTR</name>
<evidence type="ECO:0000313" key="1">
    <source>
        <dbReference type="EMBL" id="GJS72305.1"/>
    </source>
</evidence>
<accession>A0ABQ4Y4M7</accession>
<gene>
    <name evidence="1" type="ORF">Tco_0705146</name>
</gene>
<protein>
    <submittedName>
        <fullName evidence="1">Uncharacterized protein</fullName>
    </submittedName>
</protein>
<organism evidence="1 2">
    <name type="scientific">Tanacetum coccineum</name>
    <dbReference type="NCBI Taxonomy" id="301880"/>
    <lineage>
        <taxon>Eukaryota</taxon>
        <taxon>Viridiplantae</taxon>
        <taxon>Streptophyta</taxon>
        <taxon>Embryophyta</taxon>
        <taxon>Tracheophyta</taxon>
        <taxon>Spermatophyta</taxon>
        <taxon>Magnoliopsida</taxon>
        <taxon>eudicotyledons</taxon>
        <taxon>Gunneridae</taxon>
        <taxon>Pentapetalae</taxon>
        <taxon>asterids</taxon>
        <taxon>campanulids</taxon>
        <taxon>Asterales</taxon>
        <taxon>Asteraceae</taxon>
        <taxon>Asteroideae</taxon>
        <taxon>Anthemideae</taxon>
        <taxon>Anthemidinae</taxon>
        <taxon>Tanacetum</taxon>
    </lineage>
</organism>
<dbReference type="EMBL" id="BQNB010010069">
    <property type="protein sequence ID" value="GJS72305.1"/>
    <property type="molecule type" value="Genomic_DNA"/>
</dbReference>
<comment type="caution">
    <text evidence="1">The sequence shown here is derived from an EMBL/GenBank/DDBJ whole genome shotgun (WGS) entry which is preliminary data.</text>
</comment>
<keyword evidence="2" id="KW-1185">Reference proteome</keyword>
<reference evidence="1" key="2">
    <citation type="submission" date="2022-01" db="EMBL/GenBank/DDBJ databases">
        <authorList>
            <person name="Yamashiro T."/>
            <person name="Shiraishi A."/>
            <person name="Satake H."/>
            <person name="Nakayama K."/>
        </authorList>
    </citation>
    <scope>NUCLEOTIDE SEQUENCE</scope>
</reference>
<proteinExistence type="predicted"/>
<evidence type="ECO:0000313" key="2">
    <source>
        <dbReference type="Proteomes" id="UP001151760"/>
    </source>
</evidence>
<sequence length="139" mass="15359">MNLPRSGYQELGYANNTNEVRKLLGLTGYYRSTKGGYGFPVSRLKVGMEKTSSPKTKGGNERLSIPIVRVEIMLQAYLEVARRNGRPRELNRVNTKGLSSGNFDDDICHYPGKANTVIGAVVSDAVISEAFLRSYPVPF</sequence>
<reference evidence="1" key="1">
    <citation type="journal article" date="2022" name="Int. J. Mol. Sci.">
        <title>Draft Genome of Tanacetum Coccineum: Genomic Comparison of Closely Related Tanacetum-Family Plants.</title>
        <authorList>
            <person name="Yamashiro T."/>
            <person name="Shiraishi A."/>
            <person name="Nakayama K."/>
            <person name="Satake H."/>
        </authorList>
    </citation>
    <scope>NUCLEOTIDE SEQUENCE</scope>
</reference>
<dbReference type="Proteomes" id="UP001151760">
    <property type="component" value="Unassembled WGS sequence"/>
</dbReference>